<proteinExistence type="predicted"/>
<evidence type="ECO:0000313" key="1">
    <source>
        <dbReference type="EMBL" id="KKN51701.1"/>
    </source>
</evidence>
<gene>
    <name evidence="1" type="ORF">LCGC14_0619880</name>
</gene>
<sequence length="122" mass="13768">MDPKILAQVEDRMLQGGVAPNIVKARMSFLAVFDNPTHYSRYTALRDKHTRFTNTLNVKEQEESFEKPSFMDMRMQAVGLLRGKKIGKEETSAAESAVGIPKKFERGKNPYSNILSYPGGEK</sequence>
<dbReference type="AlphaFoldDB" id="A0A0F9TRG6"/>
<accession>A0A0F9TRG6</accession>
<protein>
    <submittedName>
        <fullName evidence="1">Uncharacterized protein</fullName>
    </submittedName>
</protein>
<reference evidence="1" key="1">
    <citation type="journal article" date="2015" name="Nature">
        <title>Complex archaea that bridge the gap between prokaryotes and eukaryotes.</title>
        <authorList>
            <person name="Spang A."/>
            <person name="Saw J.H."/>
            <person name="Jorgensen S.L."/>
            <person name="Zaremba-Niedzwiedzka K."/>
            <person name="Martijn J."/>
            <person name="Lind A.E."/>
            <person name="van Eijk R."/>
            <person name="Schleper C."/>
            <person name="Guy L."/>
            <person name="Ettema T.J."/>
        </authorList>
    </citation>
    <scope>NUCLEOTIDE SEQUENCE</scope>
</reference>
<comment type="caution">
    <text evidence="1">The sequence shown here is derived from an EMBL/GenBank/DDBJ whole genome shotgun (WGS) entry which is preliminary data.</text>
</comment>
<name>A0A0F9TRG6_9ZZZZ</name>
<organism evidence="1">
    <name type="scientific">marine sediment metagenome</name>
    <dbReference type="NCBI Taxonomy" id="412755"/>
    <lineage>
        <taxon>unclassified sequences</taxon>
        <taxon>metagenomes</taxon>
        <taxon>ecological metagenomes</taxon>
    </lineage>
</organism>
<dbReference type="EMBL" id="LAZR01001051">
    <property type="protein sequence ID" value="KKN51701.1"/>
    <property type="molecule type" value="Genomic_DNA"/>
</dbReference>